<proteinExistence type="predicted"/>
<gene>
    <name evidence="3" type="ORF">MNOR_LOCUS18812</name>
</gene>
<evidence type="ECO:0000313" key="4">
    <source>
        <dbReference type="Proteomes" id="UP001497623"/>
    </source>
</evidence>
<feature type="non-terminal residue" evidence="3">
    <location>
        <position position="1"/>
    </location>
</feature>
<dbReference type="InterPro" id="IPR014811">
    <property type="entry name" value="ArgoL1"/>
</dbReference>
<dbReference type="InterPro" id="IPR003100">
    <property type="entry name" value="PAZ_dom"/>
</dbReference>
<feature type="compositionally biased region" description="Basic residues" evidence="1">
    <location>
        <begin position="52"/>
        <end position="65"/>
    </location>
</feature>
<feature type="region of interest" description="Disordered" evidence="1">
    <location>
        <begin position="48"/>
        <end position="68"/>
    </location>
</feature>
<dbReference type="InterPro" id="IPR032472">
    <property type="entry name" value="ArgoL2"/>
</dbReference>
<accession>A0AAV2QZE8</accession>
<reference evidence="3 4" key="1">
    <citation type="submission" date="2024-05" db="EMBL/GenBank/DDBJ databases">
        <authorList>
            <person name="Wallberg A."/>
        </authorList>
    </citation>
    <scope>NUCLEOTIDE SEQUENCE [LARGE SCALE GENOMIC DNA]</scope>
</reference>
<dbReference type="SMART" id="SM00949">
    <property type="entry name" value="PAZ"/>
    <property type="match status" value="1"/>
</dbReference>
<dbReference type="Pfam" id="PF08699">
    <property type="entry name" value="ArgoL1"/>
    <property type="match status" value="1"/>
</dbReference>
<dbReference type="Gene3D" id="3.40.50.2300">
    <property type="match status" value="1"/>
</dbReference>
<dbReference type="InterPro" id="IPR036085">
    <property type="entry name" value="PAZ_dom_sf"/>
</dbReference>
<comment type="caution">
    <text evidence="3">The sequence shown here is derived from an EMBL/GenBank/DDBJ whole genome shotgun (WGS) entry which is preliminary data.</text>
</comment>
<dbReference type="EMBL" id="CAXKWB010013655">
    <property type="protein sequence ID" value="CAL4108306.1"/>
    <property type="molecule type" value="Genomic_DNA"/>
</dbReference>
<dbReference type="GO" id="GO:0003723">
    <property type="term" value="F:RNA binding"/>
    <property type="evidence" value="ECO:0007669"/>
    <property type="project" value="InterPro"/>
</dbReference>
<feature type="domain" description="PAZ" evidence="2">
    <location>
        <begin position="286"/>
        <end position="397"/>
    </location>
</feature>
<sequence>FISDAKPPLRNGDFGTEGREIELITNFFPVEIKDLDVSQKIKDLSIDDSKVSKGKGGRGRRKGNHKKEIIPSGQNTEFVHYHVVIKECRKERSTKAEEFVDVDDQTKFPYGFSKRKRMEIFETMKKSIPAVFNKSALAYDSRNNAVGSPDNPALSNRDGTQWEVEVNGVNNRKKKYLVVLTPVNRHTLKEVMDELKGASTQPAELTLTATQMMDIMFRHNSSIKYLQYGRNLFFPTTGEFGRPTDTGEGMESVVGFFGSLRPAQWKNGSLLLNVDVAHAEFYKEQPIIDFIKENLHIRTGVPNDILKDTHRKKIEKELSGIKVRATHAQPRTYRVNKVLPKGADTLTFTKDGANITVQQYFLEEFDKKLRYPKLNCLHVGPLHKTVYLPMEVCRIAKGQRTKKTSELRMQNMIKATAVPPRERLRQTKEIVQKSNFSQDPYMNAIGFSISDVPLSVKGRVLPAPEVQMSEKVLVKTGKWDPRDQKVFKGGELKRWGVIIYATNFVTKQELINFIERLQKMGNDRNMSIYSPLEVLPMQGPVPKPDVDLTNLKAKYPDIQLIMVVIKRRKPCMERSNVLEISKYMF</sequence>
<dbReference type="Proteomes" id="UP001497623">
    <property type="component" value="Unassembled WGS sequence"/>
</dbReference>
<evidence type="ECO:0000259" key="2">
    <source>
        <dbReference type="PROSITE" id="PS50821"/>
    </source>
</evidence>
<dbReference type="InterPro" id="IPR032473">
    <property type="entry name" value="Argonaute_Mid_dom"/>
</dbReference>
<dbReference type="AlphaFoldDB" id="A0AAV2QZE8"/>
<protein>
    <recommendedName>
        <fullName evidence="2">PAZ domain-containing protein</fullName>
    </recommendedName>
</protein>
<dbReference type="PROSITE" id="PS50821">
    <property type="entry name" value="PAZ"/>
    <property type="match status" value="1"/>
</dbReference>
<dbReference type="Pfam" id="PF02170">
    <property type="entry name" value="PAZ"/>
    <property type="match status" value="1"/>
</dbReference>
<dbReference type="Pfam" id="PF16487">
    <property type="entry name" value="ArgoMid"/>
    <property type="match status" value="1"/>
</dbReference>
<evidence type="ECO:0000313" key="3">
    <source>
        <dbReference type="EMBL" id="CAL4108306.1"/>
    </source>
</evidence>
<dbReference type="CDD" id="cd02846">
    <property type="entry name" value="PAZ_argonaute_like"/>
    <property type="match status" value="1"/>
</dbReference>
<dbReference type="SMART" id="SM01163">
    <property type="entry name" value="DUF1785"/>
    <property type="match status" value="1"/>
</dbReference>
<dbReference type="PANTHER" id="PTHR22891">
    <property type="entry name" value="EUKARYOTIC TRANSLATION INITIATION FACTOR 2C"/>
    <property type="match status" value="1"/>
</dbReference>
<dbReference type="Gene3D" id="2.170.260.10">
    <property type="entry name" value="paz domain"/>
    <property type="match status" value="1"/>
</dbReference>
<name>A0AAV2QZE8_MEGNR</name>
<dbReference type="Pfam" id="PF16488">
    <property type="entry name" value="ArgoL2"/>
    <property type="match status" value="1"/>
</dbReference>
<keyword evidence="4" id="KW-1185">Reference proteome</keyword>
<evidence type="ECO:0000256" key="1">
    <source>
        <dbReference type="SAM" id="MobiDB-lite"/>
    </source>
</evidence>
<organism evidence="3 4">
    <name type="scientific">Meganyctiphanes norvegica</name>
    <name type="common">Northern krill</name>
    <name type="synonym">Thysanopoda norvegica</name>
    <dbReference type="NCBI Taxonomy" id="48144"/>
    <lineage>
        <taxon>Eukaryota</taxon>
        <taxon>Metazoa</taxon>
        <taxon>Ecdysozoa</taxon>
        <taxon>Arthropoda</taxon>
        <taxon>Crustacea</taxon>
        <taxon>Multicrustacea</taxon>
        <taxon>Malacostraca</taxon>
        <taxon>Eumalacostraca</taxon>
        <taxon>Eucarida</taxon>
        <taxon>Euphausiacea</taxon>
        <taxon>Euphausiidae</taxon>
        <taxon>Meganyctiphanes</taxon>
    </lineage>
</organism>
<dbReference type="SUPFAM" id="SSF101690">
    <property type="entry name" value="PAZ domain"/>
    <property type="match status" value="1"/>
</dbReference>